<dbReference type="InterPro" id="IPR011990">
    <property type="entry name" value="TPR-like_helical_dom_sf"/>
</dbReference>
<accession>A0A6A6GRX9</accession>
<dbReference type="EMBL" id="ML991946">
    <property type="protein sequence ID" value="KAF2228437.1"/>
    <property type="molecule type" value="Genomic_DNA"/>
</dbReference>
<dbReference type="Gene3D" id="1.25.40.10">
    <property type="entry name" value="Tetratricopeptide repeat domain"/>
    <property type="match status" value="1"/>
</dbReference>
<evidence type="ECO:0000313" key="2">
    <source>
        <dbReference type="Proteomes" id="UP000800092"/>
    </source>
</evidence>
<dbReference type="Pfam" id="PF13374">
    <property type="entry name" value="TPR_10"/>
    <property type="match status" value="1"/>
</dbReference>
<organism evidence="1 2">
    <name type="scientific">Viridothelium virens</name>
    <name type="common">Speckled blister lichen</name>
    <name type="synonym">Trypethelium virens</name>
    <dbReference type="NCBI Taxonomy" id="1048519"/>
    <lineage>
        <taxon>Eukaryota</taxon>
        <taxon>Fungi</taxon>
        <taxon>Dikarya</taxon>
        <taxon>Ascomycota</taxon>
        <taxon>Pezizomycotina</taxon>
        <taxon>Dothideomycetes</taxon>
        <taxon>Dothideomycetes incertae sedis</taxon>
        <taxon>Trypetheliales</taxon>
        <taxon>Trypetheliaceae</taxon>
        <taxon>Viridothelium</taxon>
    </lineage>
</organism>
<dbReference type="OrthoDB" id="626167at2759"/>
<gene>
    <name evidence="1" type="ORF">EV356DRAFT_538098</name>
</gene>
<reference evidence="1" key="1">
    <citation type="journal article" date="2020" name="Stud. Mycol.">
        <title>101 Dothideomycetes genomes: a test case for predicting lifestyles and emergence of pathogens.</title>
        <authorList>
            <person name="Haridas S."/>
            <person name="Albert R."/>
            <person name="Binder M."/>
            <person name="Bloem J."/>
            <person name="Labutti K."/>
            <person name="Salamov A."/>
            <person name="Andreopoulos B."/>
            <person name="Baker S."/>
            <person name="Barry K."/>
            <person name="Bills G."/>
            <person name="Bluhm B."/>
            <person name="Cannon C."/>
            <person name="Castanera R."/>
            <person name="Culley D."/>
            <person name="Daum C."/>
            <person name="Ezra D."/>
            <person name="Gonzalez J."/>
            <person name="Henrissat B."/>
            <person name="Kuo A."/>
            <person name="Liang C."/>
            <person name="Lipzen A."/>
            <person name="Lutzoni F."/>
            <person name="Magnuson J."/>
            <person name="Mondo S."/>
            <person name="Nolan M."/>
            <person name="Ohm R."/>
            <person name="Pangilinan J."/>
            <person name="Park H.-J."/>
            <person name="Ramirez L."/>
            <person name="Alfaro M."/>
            <person name="Sun H."/>
            <person name="Tritt A."/>
            <person name="Yoshinaga Y."/>
            <person name="Zwiers L.-H."/>
            <person name="Turgeon B."/>
            <person name="Goodwin S."/>
            <person name="Spatafora J."/>
            <person name="Crous P."/>
            <person name="Grigoriev I."/>
        </authorList>
    </citation>
    <scope>NUCLEOTIDE SEQUENCE</scope>
    <source>
        <strain evidence="1">Tuck. ex Michener</strain>
    </source>
</reference>
<proteinExistence type="predicted"/>
<protein>
    <submittedName>
        <fullName evidence="1">Uncharacterized protein</fullName>
    </submittedName>
</protein>
<evidence type="ECO:0000313" key="1">
    <source>
        <dbReference type="EMBL" id="KAF2228437.1"/>
    </source>
</evidence>
<name>A0A6A6GRX9_VIRVR</name>
<dbReference type="AlphaFoldDB" id="A0A6A6GRX9"/>
<dbReference type="Proteomes" id="UP000800092">
    <property type="component" value="Unassembled WGS sequence"/>
</dbReference>
<keyword evidence="2" id="KW-1185">Reference proteome</keyword>
<sequence length="57" mass="6471">MYIQALQGKEEVLGLKHTLILNTVNNLGNLYANQSKLAEAERIQQPKQPLRRLRQAG</sequence>